<gene>
    <name evidence="2" type="ORF">Enr8_34080</name>
</gene>
<keyword evidence="1" id="KW-0812">Transmembrane</keyword>
<dbReference type="OrthoDB" id="285859at2"/>
<evidence type="ECO:0000313" key="3">
    <source>
        <dbReference type="Proteomes" id="UP000318878"/>
    </source>
</evidence>
<proteinExistence type="predicted"/>
<keyword evidence="1" id="KW-0472">Membrane</keyword>
<protein>
    <submittedName>
        <fullName evidence="2">Uncharacterized protein</fullName>
    </submittedName>
</protein>
<dbReference type="AlphaFoldDB" id="A0A5C5V115"/>
<keyword evidence="3" id="KW-1185">Reference proteome</keyword>
<sequence>MSRSLPQVRCPECGADNNAFAANCWICQRALVDEVELVAAVPVEAPKFVAGANTKVGNVLLLLTLAALVLVGVGVATIHPVALIFYAILVVVPCLGVGITLRQVLAAKDKPTATRGLSVVLVLVSVIGLVVISIGILFFMICLQMFGHQNFH</sequence>
<evidence type="ECO:0000256" key="1">
    <source>
        <dbReference type="SAM" id="Phobius"/>
    </source>
</evidence>
<evidence type="ECO:0000313" key="2">
    <source>
        <dbReference type="EMBL" id="TWT31487.1"/>
    </source>
</evidence>
<name>A0A5C5V115_9BACT</name>
<reference evidence="2 3" key="1">
    <citation type="submission" date="2019-02" db="EMBL/GenBank/DDBJ databases">
        <title>Deep-cultivation of Planctomycetes and their phenomic and genomic characterization uncovers novel biology.</title>
        <authorList>
            <person name="Wiegand S."/>
            <person name="Jogler M."/>
            <person name="Boedeker C."/>
            <person name="Pinto D."/>
            <person name="Vollmers J."/>
            <person name="Rivas-Marin E."/>
            <person name="Kohn T."/>
            <person name="Peeters S.H."/>
            <person name="Heuer A."/>
            <person name="Rast P."/>
            <person name="Oberbeckmann S."/>
            <person name="Bunk B."/>
            <person name="Jeske O."/>
            <person name="Meyerdierks A."/>
            <person name="Storesund J.E."/>
            <person name="Kallscheuer N."/>
            <person name="Luecker S."/>
            <person name="Lage O.M."/>
            <person name="Pohl T."/>
            <person name="Merkel B.J."/>
            <person name="Hornburger P."/>
            <person name="Mueller R.-W."/>
            <person name="Bruemmer F."/>
            <person name="Labrenz M."/>
            <person name="Spormann A.M."/>
            <person name="Op Den Camp H."/>
            <person name="Overmann J."/>
            <person name="Amann R."/>
            <person name="Jetten M.S.M."/>
            <person name="Mascher T."/>
            <person name="Medema M.H."/>
            <person name="Devos D.P."/>
            <person name="Kaster A.-K."/>
            <person name="Ovreas L."/>
            <person name="Rohde M."/>
            <person name="Galperin M.Y."/>
            <person name="Jogler C."/>
        </authorList>
    </citation>
    <scope>NUCLEOTIDE SEQUENCE [LARGE SCALE GENOMIC DNA]</scope>
    <source>
        <strain evidence="2 3">Enr8</strain>
    </source>
</reference>
<accession>A0A5C5V115</accession>
<dbReference type="EMBL" id="SJPF01000004">
    <property type="protein sequence ID" value="TWT31487.1"/>
    <property type="molecule type" value="Genomic_DNA"/>
</dbReference>
<feature type="transmembrane region" description="Helical" evidence="1">
    <location>
        <begin position="56"/>
        <end position="78"/>
    </location>
</feature>
<dbReference type="RefSeq" id="WP_146433644.1">
    <property type="nucleotide sequence ID" value="NZ_SJPF01000004.1"/>
</dbReference>
<keyword evidence="1" id="KW-1133">Transmembrane helix</keyword>
<comment type="caution">
    <text evidence="2">The sequence shown here is derived from an EMBL/GenBank/DDBJ whole genome shotgun (WGS) entry which is preliminary data.</text>
</comment>
<feature type="transmembrane region" description="Helical" evidence="1">
    <location>
        <begin position="117"/>
        <end position="146"/>
    </location>
</feature>
<organism evidence="2 3">
    <name type="scientific">Blastopirellula retiformator</name>
    <dbReference type="NCBI Taxonomy" id="2527970"/>
    <lineage>
        <taxon>Bacteria</taxon>
        <taxon>Pseudomonadati</taxon>
        <taxon>Planctomycetota</taxon>
        <taxon>Planctomycetia</taxon>
        <taxon>Pirellulales</taxon>
        <taxon>Pirellulaceae</taxon>
        <taxon>Blastopirellula</taxon>
    </lineage>
</organism>
<dbReference type="Proteomes" id="UP000318878">
    <property type="component" value="Unassembled WGS sequence"/>
</dbReference>
<feature type="transmembrane region" description="Helical" evidence="1">
    <location>
        <begin position="84"/>
        <end position="105"/>
    </location>
</feature>